<dbReference type="Pfam" id="PF04773">
    <property type="entry name" value="FecR"/>
    <property type="match status" value="1"/>
</dbReference>
<dbReference type="PIRSF" id="PIRSF018266">
    <property type="entry name" value="FecR"/>
    <property type="match status" value="1"/>
</dbReference>
<dbReference type="Gene3D" id="3.55.50.30">
    <property type="match status" value="1"/>
</dbReference>
<keyword evidence="1" id="KW-1133">Transmembrane helix</keyword>
<dbReference type="AlphaFoldDB" id="A0A940IGH8"/>
<reference evidence="4" key="1">
    <citation type="submission" date="2020-10" db="EMBL/GenBank/DDBJ databases">
        <authorList>
            <person name="Gilroy R."/>
        </authorList>
    </citation>
    <scope>NUCLEOTIDE SEQUENCE</scope>
    <source>
        <strain evidence="4">F1-3629</strain>
    </source>
</reference>
<feature type="transmembrane region" description="Helical" evidence="1">
    <location>
        <begin position="76"/>
        <end position="100"/>
    </location>
</feature>
<dbReference type="GO" id="GO:0016989">
    <property type="term" value="F:sigma factor antagonist activity"/>
    <property type="evidence" value="ECO:0007669"/>
    <property type="project" value="TreeGrafter"/>
</dbReference>
<dbReference type="PANTHER" id="PTHR30273:SF2">
    <property type="entry name" value="PROTEIN FECR"/>
    <property type="match status" value="1"/>
</dbReference>
<accession>A0A940IGH8</accession>
<feature type="domain" description="FecR protein" evidence="2">
    <location>
        <begin position="117"/>
        <end position="208"/>
    </location>
</feature>
<dbReference type="InterPro" id="IPR012373">
    <property type="entry name" value="Ferrdict_sens_TM"/>
</dbReference>
<feature type="domain" description="Protein FecR C-terminal" evidence="3">
    <location>
        <begin position="258"/>
        <end position="319"/>
    </location>
</feature>
<reference evidence="4" key="2">
    <citation type="journal article" date="2021" name="PeerJ">
        <title>Extensive microbial diversity within the chicken gut microbiome revealed by metagenomics and culture.</title>
        <authorList>
            <person name="Gilroy R."/>
            <person name="Ravi A."/>
            <person name="Getino M."/>
            <person name="Pursley I."/>
            <person name="Horton D.L."/>
            <person name="Alikhan N.F."/>
            <person name="Baker D."/>
            <person name="Gharbi K."/>
            <person name="Hall N."/>
            <person name="Watson M."/>
            <person name="Adriaenssens E.M."/>
            <person name="Foster-Nyarko E."/>
            <person name="Jarju S."/>
            <person name="Secka A."/>
            <person name="Antonio M."/>
            <person name="Oren A."/>
            <person name="Chaudhuri R.R."/>
            <person name="La Ragione R."/>
            <person name="Hildebrand F."/>
            <person name="Pallen M.J."/>
        </authorList>
    </citation>
    <scope>NUCLEOTIDE SEQUENCE</scope>
    <source>
        <strain evidence="4">F1-3629</strain>
    </source>
</reference>
<gene>
    <name evidence="4" type="ORF">IAC07_04270</name>
</gene>
<organism evidence="4 5">
    <name type="scientific">Candidatus Cryptobacteroides gallistercoris</name>
    <dbReference type="NCBI Taxonomy" id="2840765"/>
    <lineage>
        <taxon>Bacteria</taxon>
        <taxon>Pseudomonadati</taxon>
        <taxon>Bacteroidota</taxon>
        <taxon>Bacteroidia</taxon>
        <taxon>Bacteroidales</taxon>
        <taxon>Candidatus Cryptobacteroides</taxon>
    </lineage>
</organism>
<dbReference type="Proteomes" id="UP000771749">
    <property type="component" value="Unassembled WGS sequence"/>
</dbReference>
<sequence length="325" mass="35786">MIRKDNDMKEQIFRYFRGELDDAGKKALDAWVGESDENARIFRDAGIEYEMLVMQTDTERPSYAWSKKVPGARKRIGTAAGVFMGAAAAALFFVLGIWAAHRSSDNALSREMLSVSVPCGQRLTLTLSDGTAVDLNAGSTLTYPALFSGRERNVALEGEAVFHVTHNEKKPFTVSTFAADIKVLGTDFNVFSDEEAGEFSTTLLKGKVSVTSRIDPQQSIVMVPDHMVILSGGNLQMKETEASGSVLWTEGIIDIADVGFDALMRRMERAYGVDIVIMRQDMPEIDCTSGQIRISDGIDHAMRVLGLLADFSYSKDPRTGTIYIR</sequence>
<comment type="caution">
    <text evidence="4">The sequence shown here is derived from an EMBL/GenBank/DDBJ whole genome shotgun (WGS) entry which is preliminary data.</text>
</comment>
<evidence type="ECO:0000259" key="2">
    <source>
        <dbReference type="Pfam" id="PF04773"/>
    </source>
</evidence>
<keyword evidence="1" id="KW-0812">Transmembrane</keyword>
<dbReference type="PANTHER" id="PTHR30273">
    <property type="entry name" value="PERIPLASMIC SIGNAL SENSOR AND SIGMA FACTOR ACTIVATOR FECR-RELATED"/>
    <property type="match status" value="1"/>
</dbReference>
<dbReference type="InterPro" id="IPR032508">
    <property type="entry name" value="FecR_C"/>
</dbReference>
<evidence type="ECO:0000256" key="1">
    <source>
        <dbReference type="SAM" id="Phobius"/>
    </source>
</evidence>
<proteinExistence type="predicted"/>
<name>A0A940IGH8_9BACT</name>
<evidence type="ECO:0000313" key="4">
    <source>
        <dbReference type="EMBL" id="MBO8453925.1"/>
    </source>
</evidence>
<dbReference type="Gene3D" id="2.60.120.1440">
    <property type="match status" value="1"/>
</dbReference>
<dbReference type="Pfam" id="PF16344">
    <property type="entry name" value="FecR_C"/>
    <property type="match status" value="1"/>
</dbReference>
<evidence type="ECO:0000313" key="5">
    <source>
        <dbReference type="Proteomes" id="UP000771749"/>
    </source>
</evidence>
<dbReference type="InterPro" id="IPR006860">
    <property type="entry name" value="FecR"/>
</dbReference>
<keyword evidence="1" id="KW-0472">Membrane</keyword>
<dbReference type="EMBL" id="JADIMJ010000065">
    <property type="protein sequence ID" value="MBO8453925.1"/>
    <property type="molecule type" value="Genomic_DNA"/>
</dbReference>
<evidence type="ECO:0000259" key="3">
    <source>
        <dbReference type="Pfam" id="PF16344"/>
    </source>
</evidence>
<protein>
    <submittedName>
        <fullName evidence="4">FecR family protein</fullName>
    </submittedName>
</protein>